<keyword evidence="3" id="KW-0479">Metal-binding</keyword>
<dbReference type="CDD" id="cd04692">
    <property type="entry name" value="NUDIX_Hydrolase"/>
    <property type="match status" value="1"/>
</dbReference>
<dbReference type="PROSITE" id="PS51462">
    <property type="entry name" value="NUDIX"/>
    <property type="match status" value="2"/>
</dbReference>
<evidence type="ECO:0000256" key="1">
    <source>
        <dbReference type="ARBA" id="ARBA00001946"/>
    </source>
</evidence>
<dbReference type="AlphaFoldDB" id="A0A1T4MZB8"/>
<evidence type="ECO:0000256" key="2">
    <source>
        <dbReference type="ARBA" id="ARBA00005582"/>
    </source>
</evidence>
<keyword evidence="5" id="KW-0460">Magnesium</keyword>
<dbReference type="InterPro" id="IPR000086">
    <property type="entry name" value="NUDIX_hydrolase_dom"/>
</dbReference>
<evidence type="ECO:0000313" key="7">
    <source>
        <dbReference type="EMBL" id="SJZ72241.1"/>
    </source>
</evidence>
<feature type="domain" description="Nudix hydrolase" evidence="6">
    <location>
        <begin position="187"/>
        <end position="334"/>
    </location>
</feature>
<dbReference type="InterPro" id="IPR015797">
    <property type="entry name" value="NUDIX_hydrolase-like_dom_sf"/>
</dbReference>
<keyword evidence="8" id="KW-1185">Reference proteome</keyword>
<dbReference type="Proteomes" id="UP000189857">
    <property type="component" value="Unassembled WGS sequence"/>
</dbReference>
<dbReference type="PROSITE" id="PS00893">
    <property type="entry name" value="NUDIX_BOX"/>
    <property type="match status" value="1"/>
</dbReference>
<comment type="cofactor">
    <cofactor evidence="1">
        <name>Mg(2+)</name>
        <dbReference type="ChEBI" id="CHEBI:18420"/>
    </cofactor>
</comment>
<dbReference type="EMBL" id="FUXA01000008">
    <property type="protein sequence ID" value="SJZ72241.1"/>
    <property type="molecule type" value="Genomic_DNA"/>
</dbReference>
<dbReference type="RefSeq" id="WP_078787231.1">
    <property type="nucleotide sequence ID" value="NZ_CACZYW010000004.1"/>
</dbReference>
<protein>
    <submittedName>
        <fullName evidence="7">8-oxo-dGTP diphosphatase</fullName>
    </submittedName>
</protein>
<gene>
    <name evidence="7" type="ORF">SAMN02745110_01390</name>
</gene>
<evidence type="ECO:0000256" key="4">
    <source>
        <dbReference type="ARBA" id="ARBA00022801"/>
    </source>
</evidence>
<dbReference type="Gene3D" id="3.90.79.10">
    <property type="entry name" value="Nucleoside Triphosphate Pyrophosphohydrolase"/>
    <property type="match status" value="2"/>
</dbReference>
<feature type="domain" description="Nudix hydrolase" evidence="6">
    <location>
        <begin position="4"/>
        <end position="133"/>
    </location>
</feature>
<dbReference type="Pfam" id="PF00293">
    <property type="entry name" value="NUDIX"/>
    <property type="match status" value="2"/>
</dbReference>
<keyword evidence="4" id="KW-0378">Hydrolase</keyword>
<sequence>MNNIPELTTLCYIEKDDKYLMLHRVSKKNDINKDKWIGVGGHLEKDESPEECLLREVKEETGLILTSYKYRGTITFVSGDGCTEYMALYTADGFIGEVPGECDEGVFEWVPKEDVINLNLWEGDRIFFMLLEDRDDFFSLKLVYDGHGVLEYAALDGKPMELLDMIDREGNKTGVVRARVVAHRYGGRHATTLTWVVRKNDSGKWDVLLQKRSKNKDSHPGCYDVSSGGHITSGSKNLDSAVREIGEELGLLINAEDLQLLGNFPTSSERVFHGKIFKNEQLNYVYLYKGNVNIDELKIQESELEAVEWWSLEEVIRRLGEPDFPTCIHIEELEMLKTGLESI</sequence>
<dbReference type="PANTHER" id="PTHR43758">
    <property type="entry name" value="7,8-DIHYDRO-8-OXOGUANINE TRIPHOSPHATASE"/>
    <property type="match status" value="1"/>
</dbReference>
<organism evidence="7 8">
    <name type="scientific">Eubacterium ruminantium</name>
    <dbReference type="NCBI Taxonomy" id="42322"/>
    <lineage>
        <taxon>Bacteria</taxon>
        <taxon>Bacillati</taxon>
        <taxon>Bacillota</taxon>
        <taxon>Clostridia</taxon>
        <taxon>Eubacteriales</taxon>
        <taxon>Eubacteriaceae</taxon>
        <taxon>Eubacterium</taxon>
    </lineage>
</organism>
<dbReference type="GO" id="GO:0008413">
    <property type="term" value="F:8-oxo-7,8-dihydroguanosine triphosphate pyrophosphatase activity"/>
    <property type="evidence" value="ECO:0007669"/>
    <property type="project" value="InterPro"/>
</dbReference>
<evidence type="ECO:0000259" key="6">
    <source>
        <dbReference type="PROSITE" id="PS51462"/>
    </source>
</evidence>
<reference evidence="7 8" key="1">
    <citation type="submission" date="2017-02" db="EMBL/GenBank/DDBJ databases">
        <authorList>
            <person name="Peterson S.W."/>
        </authorList>
    </citation>
    <scope>NUCLEOTIDE SEQUENCE [LARGE SCALE GENOMIC DNA]</scope>
    <source>
        <strain evidence="7 8">ATCC 17233</strain>
    </source>
</reference>
<dbReference type="InterPro" id="IPR003562">
    <property type="entry name" value="Mutator_MutX_prot"/>
</dbReference>
<dbReference type="PANTHER" id="PTHR43758:SF2">
    <property type="entry name" value="OXIDIZED PURINE NUCLEOSIDE TRIPHOSPHATE HYDROLASE"/>
    <property type="match status" value="1"/>
</dbReference>
<comment type="similarity">
    <text evidence="2">Belongs to the Nudix hydrolase family.</text>
</comment>
<accession>A0A1T4MZB8</accession>
<evidence type="ECO:0000256" key="5">
    <source>
        <dbReference type="ARBA" id="ARBA00022842"/>
    </source>
</evidence>
<dbReference type="CDD" id="cd18886">
    <property type="entry name" value="NUDIX_MutT_Nudt1"/>
    <property type="match status" value="1"/>
</dbReference>
<dbReference type="GO" id="GO:0046872">
    <property type="term" value="F:metal ion binding"/>
    <property type="evidence" value="ECO:0007669"/>
    <property type="project" value="UniProtKB-KW"/>
</dbReference>
<proteinExistence type="inferred from homology"/>
<evidence type="ECO:0000313" key="8">
    <source>
        <dbReference type="Proteomes" id="UP000189857"/>
    </source>
</evidence>
<dbReference type="SUPFAM" id="SSF55811">
    <property type="entry name" value="Nudix"/>
    <property type="match status" value="2"/>
</dbReference>
<dbReference type="GO" id="GO:0006281">
    <property type="term" value="P:DNA repair"/>
    <property type="evidence" value="ECO:0007669"/>
    <property type="project" value="InterPro"/>
</dbReference>
<name>A0A1T4MZB8_9FIRM</name>
<dbReference type="InterPro" id="IPR020084">
    <property type="entry name" value="NUDIX_hydrolase_CS"/>
</dbReference>
<evidence type="ECO:0000256" key="3">
    <source>
        <dbReference type="ARBA" id="ARBA00022723"/>
    </source>
</evidence>
<dbReference type="PRINTS" id="PR01402">
    <property type="entry name" value="MUTATORMUTX"/>
</dbReference>